<keyword evidence="17" id="KW-1185">Reference proteome</keyword>
<dbReference type="Pfam" id="PF01507">
    <property type="entry name" value="PAPS_reduct"/>
    <property type="match status" value="1"/>
</dbReference>
<dbReference type="EC" id="1.8.4.10" evidence="9 14"/>
<dbReference type="NCBIfam" id="TIGR00434">
    <property type="entry name" value="cysH"/>
    <property type="match status" value="1"/>
</dbReference>
<dbReference type="PANTHER" id="PTHR46482">
    <property type="entry name" value="5'-ADENYLYLSULFATE REDUCTASE 3, CHLOROPLASTIC"/>
    <property type="match status" value="1"/>
</dbReference>
<dbReference type="PANTHER" id="PTHR46482:SF9">
    <property type="entry name" value="5'-ADENYLYLSULFATE REDUCTASE 1, CHLOROPLASTIC"/>
    <property type="match status" value="1"/>
</dbReference>
<evidence type="ECO:0000256" key="14">
    <source>
        <dbReference type="HAMAP-Rule" id="MF_00063"/>
    </source>
</evidence>
<keyword evidence="4 14" id="KW-0560">Oxidoreductase</keyword>
<dbReference type="InterPro" id="IPR011798">
    <property type="entry name" value="APS_reductase"/>
</dbReference>
<dbReference type="NCBIfam" id="NF002537">
    <property type="entry name" value="PRK02090.1"/>
    <property type="match status" value="1"/>
</dbReference>
<dbReference type="HOGENOM" id="CLU_044089_1_0_0"/>
<dbReference type="PIRSF" id="PIRSF000857">
    <property type="entry name" value="PAPS_reductase"/>
    <property type="match status" value="1"/>
</dbReference>
<evidence type="ECO:0000256" key="5">
    <source>
        <dbReference type="ARBA" id="ARBA00023004"/>
    </source>
</evidence>
<comment type="subcellular location">
    <subcellularLocation>
        <location evidence="14">Cytoplasm</location>
    </subcellularLocation>
</comment>
<protein>
    <recommendedName>
        <fullName evidence="10 14">Adenosine 5'-phosphosulfate reductase</fullName>
        <shortName evidence="14">APS reductase</shortName>
        <ecNumber evidence="9 14">1.8.4.10</ecNumber>
    </recommendedName>
    <alternativeName>
        <fullName evidence="12 14">5'-adenylylsulfate reductase</fullName>
    </alternativeName>
    <alternativeName>
        <fullName evidence="11 14">Thioredoxin-dependent 5'-adenylylsulfate reductase</fullName>
    </alternativeName>
</protein>
<dbReference type="GO" id="GO:0070814">
    <property type="term" value="P:hydrogen sulfide biosynthetic process"/>
    <property type="evidence" value="ECO:0007669"/>
    <property type="project" value="UniProtKB-UniRule"/>
</dbReference>
<dbReference type="GO" id="GO:0005737">
    <property type="term" value="C:cytoplasm"/>
    <property type="evidence" value="ECO:0007669"/>
    <property type="project" value="UniProtKB-SubCell"/>
</dbReference>
<name>A0A068NLN8_FIMGI</name>
<feature type="active site" description="Nucleophile; cysteine thiosulfonate intermediate" evidence="14">
    <location>
        <position position="232"/>
    </location>
</feature>
<dbReference type="InterPro" id="IPR004511">
    <property type="entry name" value="PAPS/APS_Rdtase"/>
</dbReference>
<dbReference type="STRING" id="661478.OP10G_0964"/>
<feature type="binding site" evidence="14">
    <location>
        <position position="121"/>
    </location>
    <ligand>
        <name>[4Fe-4S] cluster</name>
        <dbReference type="ChEBI" id="CHEBI:49883"/>
    </ligand>
</feature>
<evidence type="ECO:0000259" key="15">
    <source>
        <dbReference type="Pfam" id="PF01507"/>
    </source>
</evidence>
<dbReference type="KEGG" id="fgi:OP10G_0964"/>
<comment type="function">
    <text evidence="7 14">Catalyzes the formation of sulfite from adenosine 5'-phosphosulfate (APS) using thioredoxin as an electron donor.</text>
</comment>
<reference evidence="16 17" key="1">
    <citation type="journal article" date="2014" name="PLoS ONE">
        <title>The first complete genome sequence of the class fimbriimonadia in the phylum armatimonadetes.</title>
        <authorList>
            <person name="Hu Z.Y."/>
            <person name="Wang Y.Z."/>
            <person name="Im W.T."/>
            <person name="Wang S.Y."/>
            <person name="Zhao G.P."/>
            <person name="Zheng H.J."/>
            <person name="Quan Z.X."/>
        </authorList>
    </citation>
    <scope>NUCLEOTIDE SEQUENCE [LARGE SCALE GENOMIC DNA]</scope>
    <source>
        <strain evidence="16">Gsoil 348</strain>
    </source>
</reference>
<accession>A0A068NLN8</accession>
<evidence type="ECO:0000313" key="17">
    <source>
        <dbReference type="Proteomes" id="UP000027982"/>
    </source>
</evidence>
<dbReference type="AlphaFoldDB" id="A0A068NLN8"/>
<comment type="pathway">
    <text evidence="8 14">Sulfur metabolism; hydrogen sulfide biosynthesis; sulfite from sulfate.</text>
</comment>
<feature type="binding site" evidence="14">
    <location>
        <position position="120"/>
    </location>
    <ligand>
        <name>[4Fe-4S] cluster</name>
        <dbReference type="ChEBI" id="CHEBI:49883"/>
    </ligand>
</feature>
<dbReference type="CDD" id="cd23945">
    <property type="entry name" value="PAPS_reductase"/>
    <property type="match status" value="1"/>
</dbReference>
<keyword evidence="6 14" id="KW-0411">Iron-sulfur</keyword>
<keyword evidence="5 14" id="KW-0408">Iron</keyword>
<dbReference type="GO" id="GO:0004604">
    <property type="term" value="F:phosphoadenylyl-sulfate reductase (thioredoxin) activity"/>
    <property type="evidence" value="ECO:0007669"/>
    <property type="project" value="UniProtKB-UniRule"/>
</dbReference>
<comment type="similarity">
    <text evidence="1 14">Belongs to the PAPS reductase family. CysH subfamily.</text>
</comment>
<dbReference type="GO" id="GO:0046872">
    <property type="term" value="F:metal ion binding"/>
    <property type="evidence" value="ECO:0007669"/>
    <property type="project" value="UniProtKB-KW"/>
</dbReference>
<evidence type="ECO:0000256" key="7">
    <source>
        <dbReference type="ARBA" id="ARBA00024298"/>
    </source>
</evidence>
<dbReference type="eggNOG" id="COG0175">
    <property type="taxonomic scope" value="Bacteria"/>
</dbReference>
<dbReference type="OrthoDB" id="9772604at2"/>
<dbReference type="Proteomes" id="UP000027982">
    <property type="component" value="Chromosome"/>
</dbReference>
<feature type="binding site" evidence="14">
    <location>
        <position position="207"/>
    </location>
    <ligand>
        <name>[4Fe-4S] cluster</name>
        <dbReference type="ChEBI" id="CHEBI:49883"/>
    </ligand>
</feature>
<evidence type="ECO:0000256" key="2">
    <source>
        <dbReference type="ARBA" id="ARBA00022490"/>
    </source>
</evidence>
<dbReference type="RefSeq" id="WP_025227024.1">
    <property type="nucleotide sequence ID" value="NZ_CP007139.1"/>
</dbReference>
<evidence type="ECO:0000256" key="6">
    <source>
        <dbReference type="ARBA" id="ARBA00023014"/>
    </source>
</evidence>
<organism evidence="16 17">
    <name type="scientific">Fimbriimonas ginsengisoli Gsoil 348</name>
    <dbReference type="NCBI Taxonomy" id="661478"/>
    <lineage>
        <taxon>Bacteria</taxon>
        <taxon>Bacillati</taxon>
        <taxon>Armatimonadota</taxon>
        <taxon>Fimbriimonadia</taxon>
        <taxon>Fimbriimonadales</taxon>
        <taxon>Fimbriimonadaceae</taxon>
        <taxon>Fimbriimonas</taxon>
    </lineage>
</organism>
<dbReference type="InterPro" id="IPR002500">
    <property type="entry name" value="PAPS_reduct_dom"/>
</dbReference>
<evidence type="ECO:0000256" key="4">
    <source>
        <dbReference type="ARBA" id="ARBA00023002"/>
    </source>
</evidence>
<feature type="domain" description="Phosphoadenosine phosphosulphate reductase" evidence="15">
    <location>
        <begin position="35"/>
        <end position="210"/>
    </location>
</feature>
<dbReference type="GO" id="GO:0043866">
    <property type="term" value="F:adenylyl-sulfate reductase (thioredoxin) activity"/>
    <property type="evidence" value="ECO:0007669"/>
    <property type="project" value="UniProtKB-EC"/>
</dbReference>
<evidence type="ECO:0000256" key="3">
    <source>
        <dbReference type="ARBA" id="ARBA00022723"/>
    </source>
</evidence>
<dbReference type="GO" id="GO:0019344">
    <property type="term" value="P:cysteine biosynthetic process"/>
    <property type="evidence" value="ECO:0007669"/>
    <property type="project" value="InterPro"/>
</dbReference>
<evidence type="ECO:0000256" key="9">
    <source>
        <dbReference type="ARBA" id="ARBA00024386"/>
    </source>
</evidence>
<comment type="cofactor">
    <cofactor evidence="14">
        <name>[4Fe-4S] cluster</name>
        <dbReference type="ChEBI" id="CHEBI:49883"/>
    </cofactor>
    <text evidence="14">Binds 1 [4Fe-4S] cluster per subunit.</text>
</comment>
<evidence type="ECO:0000256" key="8">
    <source>
        <dbReference type="ARBA" id="ARBA00024327"/>
    </source>
</evidence>
<keyword evidence="3 14" id="KW-0479">Metal-binding</keyword>
<evidence type="ECO:0000256" key="12">
    <source>
        <dbReference type="ARBA" id="ARBA00032041"/>
    </source>
</evidence>
<dbReference type="InterPro" id="IPR014729">
    <property type="entry name" value="Rossmann-like_a/b/a_fold"/>
</dbReference>
<feature type="binding site" evidence="14">
    <location>
        <position position="204"/>
    </location>
    <ligand>
        <name>[4Fe-4S] cluster</name>
        <dbReference type="ChEBI" id="CHEBI:49883"/>
    </ligand>
</feature>
<evidence type="ECO:0000256" key="10">
    <source>
        <dbReference type="ARBA" id="ARBA00029514"/>
    </source>
</evidence>
<dbReference type="EMBL" id="CP007139">
    <property type="protein sequence ID" value="AIE84332.1"/>
    <property type="molecule type" value="Genomic_DNA"/>
</dbReference>
<evidence type="ECO:0000256" key="1">
    <source>
        <dbReference type="ARBA" id="ARBA00009732"/>
    </source>
</evidence>
<dbReference type="NCBIfam" id="TIGR02055">
    <property type="entry name" value="APS_reductase"/>
    <property type="match status" value="1"/>
</dbReference>
<evidence type="ECO:0000313" key="16">
    <source>
        <dbReference type="EMBL" id="AIE84332.1"/>
    </source>
</evidence>
<sequence length="238" mass="26936">MIAPTSQLEELQSRLNDASAEEILRWAGERFGAGVAFASSFGAEDVVLIDLIAKVAPAIPIFVLDTGRLHQETYDVMERSRERYGIEFETYSPQTEEIQNLLRNRGPNSFYRSIDDRKLCCEIRKVEPLRRALSGRQAWITGLRRAQAVTRATLPKVEIDATHGGIFKLNPLADWSEEQVWAYIRANDVPYNALHDRGFPSIGCAPCTRAIAPGEDVRAGRWWWEAAEHKECGLHVKR</sequence>
<keyword evidence="2 14" id="KW-0963">Cytoplasm</keyword>
<proteinExistence type="inferred from homology"/>
<dbReference type="GO" id="GO:0051539">
    <property type="term" value="F:4 iron, 4 sulfur cluster binding"/>
    <property type="evidence" value="ECO:0007669"/>
    <property type="project" value="UniProtKB-UniRule"/>
</dbReference>
<comment type="catalytic activity">
    <reaction evidence="13 14">
        <text>[thioredoxin]-disulfide + sulfite + AMP + 2 H(+) = adenosine 5'-phosphosulfate + [thioredoxin]-dithiol</text>
        <dbReference type="Rhea" id="RHEA:21976"/>
        <dbReference type="Rhea" id="RHEA-COMP:10698"/>
        <dbReference type="Rhea" id="RHEA-COMP:10700"/>
        <dbReference type="ChEBI" id="CHEBI:15378"/>
        <dbReference type="ChEBI" id="CHEBI:17359"/>
        <dbReference type="ChEBI" id="CHEBI:29950"/>
        <dbReference type="ChEBI" id="CHEBI:50058"/>
        <dbReference type="ChEBI" id="CHEBI:58243"/>
        <dbReference type="ChEBI" id="CHEBI:456215"/>
        <dbReference type="EC" id="1.8.4.10"/>
    </reaction>
</comment>
<gene>
    <name evidence="14" type="primary">cysH</name>
    <name evidence="16" type="ORF">OP10G_0964</name>
</gene>
<evidence type="ECO:0000256" key="11">
    <source>
        <dbReference type="ARBA" id="ARBA00030894"/>
    </source>
</evidence>
<dbReference type="GO" id="GO:0019379">
    <property type="term" value="P:sulfate assimilation, phosphoadenylyl sulfate reduction by phosphoadenylyl-sulfate reductase (thioredoxin)"/>
    <property type="evidence" value="ECO:0007669"/>
    <property type="project" value="UniProtKB-UniRule"/>
</dbReference>
<dbReference type="SUPFAM" id="SSF52402">
    <property type="entry name" value="Adenine nucleotide alpha hydrolases-like"/>
    <property type="match status" value="1"/>
</dbReference>
<dbReference type="HAMAP" id="MF_00063">
    <property type="entry name" value="CysH"/>
    <property type="match status" value="1"/>
</dbReference>
<dbReference type="Gene3D" id="3.40.50.620">
    <property type="entry name" value="HUPs"/>
    <property type="match status" value="1"/>
</dbReference>
<evidence type="ECO:0000256" key="13">
    <source>
        <dbReference type="ARBA" id="ARBA00048441"/>
    </source>
</evidence>